<dbReference type="EMBL" id="KP836244">
    <property type="protein sequence ID" value="AKP45388.1"/>
    <property type="molecule type" value="Genomic_DNA"/>
</dbReference>
<dbReference type="InterPro" id="IPR037523">
    <property type="entry name" value="VOC_core"/>
</dbReference>
<accession>A0A0H4NZ02</accession>
<protein>
    <submittedName>
        <fullName evidence="2">Glyoxalase/bleomycin resistance protein/dioxygenase</fullName>
    </submittedName>
</protein>
<dbReference type="PANTHER" id="PTHR33993:SF14">
    <property type="entry name" value="GB|AAF24581.1"/>
    <property type="match status" value="1"/>
</dbReference>
<dbReference type="InterPro" id="IPR029068">
    <property type="entry name" value="Glyas_Bleomycin-R_OHBP_Dase"/>
</dbReference>
<sequence length="233" mass="25068">MKRFFKLQLRTTNVPAARAFYTALFGEGAANADIVPLPEQAIARGAPAHWLGYVGVEDVDEAVRSFVGRGATQLGPTHPTNDGGRVAILRDPGGATFAVATAPATTRALQPEVVWQQLYAANVQQTAASYCDLFGWRLSDRRDLGALGVHQEFTWRSDEPSAGSVVDVAGLKGVHSHWLFHFRVAALDPAMEVVRKAGGVVIGPMELPNGDRIAVCEDPQRAAFALRESSHGR</sequence>
<name>A0A0H4NZ02_9BACT</name>
<dbReference type="Gene3D" id="3.10.180.10">
    <property type="entry name" value="2,3-Dihydroxybiphenyl 1,2-Dioxygenase, domain 1"/>
    <property type="match status" value="2"/>
</dbReference>
<evidence type="ECO:0000259" key="1">
    <source>
        <dbReference type="PROSITE" id="PS51819"/>
    </source>
</evidence>
<reference evidence="2" key="1">
    <citation type="journal article" date="2014" name="Angew. Chem. Int. Ed. Engl.">
        <title>Cystobactamids: myxobacterial topoisomerase inhibitors exhibiting potent antibacterial activity.</title>
        <authorList>
            <person name="Baumann S."/>
            <person name="Herrmann J."/>
            <person name="Raju R."/>
            <person name="Steinmetz H."/>
            <person name="Mohr K.I."/>
            <person name="Huttel S."/>
            <person name="Harmrolfs K."/>
            <person name="Stadler M."/>
            <person name="Muller R."/>
        </authorList>
    </citation>
    <scope>NUCLEOTIDE SEQUENCE</scope>
    <source>
        <strain evidence="2">Cbv34</strain>
    </source>
</reference>
<proteinExistence type="predicted"/>
<dbReference type="PANTHER" id="PTHR33993">
    <property type="entry name" value="GLYOXALASE-RELATED"/>
    <property type="match status" value="1"/>
</dbReference>
<dbReference type="AlphaFoldDB" id="A0A0H4NZ02"/>
<keyword evidence="2" id="KW-0560">Oxidoreductase</keyword>
<organism evidence="2">
    <name type="scientific">Cystobacter sp. Cbv34</name>
    <dbReference type="NCBI Taxonomy" id="1679164"/>
    <lineage>
        <taxon>Bacteria</taxon>
        <taxon>Pseudomonadati</taxon>
        <taxon>Myxococcota</taxon>
        <taxon>Myxococcia</taxon>
        <taxon>Myxococcales</taxon>
        <taxon>Cystobacterineae</taxon>
        <taxon>Archangiaceae</taxon>
        <taxon>Cystobacter</taxon>
    </lineage>
</organism>
<dbReference type="Pfam" id="PF00903">
    <property type="entry name" value="Glyoxalase"/>
    <property type="match status" value="1"/>
</dbReference>
<gene>
    <name evidence="2" type="primary">cysP</name>
</gene>
<evidence type="ECO:0000313" key="2">
    <source>
        <dbReference type="EMBL" id="AKP45388.1"/>
    </source>
</evidence>
<keyword evidence="2" id="KW-0223">Dioxygenase</keyword>
<dbReference type="InterPro" id="IPR004360">
    <property type="entry name" value="Glyas_Fos-R_dOase_dom"/>
</dbReference>
<dbReference type="GO" id="GO:0051213">
    <property type="term" value="F:dioxygenase activity"/>
    <property type="evidence" value="ECO:0007669"/>
    <property type="project" value="UniProtKB-KW"/>
</dbReference>
<dbReference type="InterPro" id="IPR052164">
    <property type="entry name" value="Anthracycline_SecMetBiosynth"/>
</dbReference>
<dbReference type="SUPFAM" id="SSF54593">
    <property type="entry name" value="Glyoxalase/Bleomycin resistance protein/Dihydroxybiphenyl dioxygenase"/>
    <property type="match status" value="2"/>
</dbReference>
<feature type="domain" description="VOC" evidence="1">
    <location>
        <begin position="112"/>
        <end position="229"/>
    </location>
</feature>
<reference evidence="2" key="2">
    <citation type="submission" date="2015-02" db="EMBL/GenBank/DDBJ databases">
        <authorList>
            <person name="Baumann S."/>
            <person name="Herrmann J."/>
            <person name="Raju R."/>
            <person name="Steinmetz H."/>
            <person name="Mohr K.I."/>
            <person name="Huettel S."/>
            <person name="Harmrolfs K."/>
            <person name="Stadler M."/>
            <person name="Mueller R."/>
        </authorList>
    </citation>
    <scope>NUCLEOTIDE SEQUENCE</scope>
    <source>
        <strain evidence="2">Cbv34</strain>
    </source>
</reference>
<dbReference type="PROSITE" id="PS51819">
    <property type="entry name" value="VOC"/>
    <property type="match status" value="1"/>
</dbReference>